<dbReference type="NCBIfam" id="TIGR00456">
    <property type="entry name" value="argS"/>
    <property type="match status" value="1"/>
</dbReference>
<feature type="domain" description="DALR anticodon binding" evidence="10">
    <location>
        <begin position="448"/>
        <end position="559"/>
    </location>
</feature>
<dbReference type="HAMAP" id="MF_00123">
    <property type="entry name" value="Arg_tRNA_synth"/>
    <property type="match status" value="1"/>
</dbReference>
<keyword evidence="5 8" id="KW-0648">Protein biosynthesis</keyword>
<dbReference type="InterPro" id="IPR005148">
    <property type="entry name" value="Arg-tRNA-synth_N"/>
</dbReference>
<keyword evidence="6 8" id="KW-0030">Aminoacyl-tRNA synthetase</keyword>
<dbReference type="Proteomes" id="UP001596147">
    <property type="component" value="Unassembled WGS sequence"/>
</dbReference>
<dbReference type="InterPro" id="IPR014729">
    <property type="entry name" value="Rossmann-like_a/b/a_fold"/>
</dbReference>
<name>A0ABW0LE98_9BACI</name>
<comment type="caution">
    <text evidence="12">The sequence shown here is derived from an EMBL/GenBank/DDBJ whole genome shotgun (WGS) entry which is preliminary data.</text>
</comment>
<evidence type="ECO:0000256" key="2">
    <source>
        <dbReference type="ARBA" id="ARBA00022598"/>
    </source>
</evidence>
<keyword evidence="4 8" id="KW-0067">ATP-binding</keyword>
<dbReference type="SMART" id="SM01016">
    <property type="entry name" value="Arg_tRNA_synt_N"/>
    <property type="match status" value="1"/>
</dbReference>
<dbReference type="RefSeq" id="WP_382348695.1">
    <property type="nucleotide sequence ID" value="NZ_JBHSMC010000003.1"/>
</dbReference>
<reference evidence="13" key="1">
    <citation type="journal article" date="2019" name="Int. J. Syst. Evol. Microbiol.">
        <title>The Global Catalogue of Microorganisms (GCM) 10K type strain sequencing project: providing services to taxonomists for standard genome sequencing and annotation.</title>
        <authorList>
            <consortium name="The Broad Institute Genomics Platform"/>
            <consortium name="The Broad Institute Genome Sequencing Center for Infectious Disease"/>
            <person name="Wu L."/>
            <person name="Ma J."/>
        </authorList>
    </citation>
    <scope>NUCLEOTIDE SEQUENCE [LARGE SCALE GENOMIC DNA]</scope>
    <source>
        <strain evidence="13">CGMCC 1.12237</strain>
    </source>
</reference>
<dbReference type="InterPro" id="IPR009080">
    <property type="entry name" value="tRNAsynth_Ia_anticodon-bd"/>
</dbReference>
<dbReference type="CDD" id="cd07956">
    <property type="entry name" value="Anticodon_Ia_Arg"/>
    <property type="match status" value="1"/>
</dbReference>
<dbReference type="GO" id="GO:0004814">
    <property type="term" value="F:arginine-tRNA ligase activity"/>
    <property type="evidence" value="ECO:0007669"/>
    <property type="project" value="UniProtKB-EC"/>
</dbReference>
<dbReference type="InterPro" id="IPR035684">
    <property type="entry name" value="ArgRS_core"/>
</dbReference>
<dbReference type="SUPFAM" id="SSF47323">
    <property type="entry name" value="Anticodon-binding domain of a subclass of class I aminoacyl-tRNA synthetases"/>
    <property type="match status" value="1"/>
</dbReference>
<dbReference type="PANTHER" id="PTHR11956:SF5">
    <property type="entry name" value="ARGININE--TRNA LIGASE, CYTOPLASMIC"/>
    <property type="match status" value="1"/>
</dbReference>
<dbReference type="SUPFAM" id="SSF55190">
    <property type="entry name" value="Arginyl-tRNA synthetase (ArgRS), N-terminal 'additional' domain"/>
    <property type="match status" value="1"/>
</dbReference>
<evidence type="ECO:0000256" key="1">
    <source>
        <dbReference type="ARBA" id="ARBA00005594"/>
    </source>
</evidence>
<comment type="subunit">
    <text evidence="8">Monomer.</text>
</comment>
<dbReference type="SUPFAM" id="SSF52374">
    <property type="entry name" value="Nucleotidylyl transferase"/>
    <property type="match status" value="1"/>
</dbReference>
<dbReference type="InterPro" id="IPR036695">
    <property type="entry name" value="Arg-tRNA-synth_N_sf"/>
</dbReference>
<dbReference type="Gene3D" id="1.10.730.10">
    <property type="entry name" value="Isoleucyl-tRNA Synthetase, Domain 1"/>
    <property type="match status" value="1"/>
</dbReference>
<evidence type="ECO:0000256" key="4">
    <source>
        <dbReference type="ARBA" id="ARBA00022840"/>
    </source>
</evidence>
<evidence type="ECO:0000256" key="3">
    <source>
        <dbReference type="ARBA" id="ARBA00022741"/>
    </source>
</evidence>
<dbReference type="Gene3D" id="3.40.50.620">
    <property type="entry name" value="HUPs"/>
    <property type="match status" value="1"/>
</dbReference>
<gene>
    <name evidence="8 12" type="primary">argS</name>
    <name evidence="12" type="ORF">ACFPM4_05410</name>
</gene>
<dbReference type="PANTHER" id="PTHR11956">
    <property type="entry name" value="ARGINYL-TRNA SYNTHETASE"/>
    <property type="match status" value="1"/>
</dbReference>
<keyword evidence="8" id="KW-0963">Cytoplasm</keyword>
<evidence type="ECO:0000259" key="11">
    <source>
        <dbReference type="SMART" id="SM01016"/>
    </source>
</evidence>
<evidence type="ECO:0000313" key="13">
    <source>
        <dbReference type="Proteomes" id="UP001596147"/>
    </source>
</evidence>
<dbReference type="PRINTS" id="PR01038">
    <property type="entry name" value="TRNASYNTHARG"/>
</dbReference>
<evidence type="ECO:0000313" key="12">
    <source>
        <dbReference type="EMBL" id="MFC5464194.1"/>
    </source>
</evidence>
<comment type="catalytic activity">
    <reaction evidence="7 8">
        <text>tRNA(Arg) + L-arginine + ATP = L-arginyl-tRNA(Arg) + AMP + diphosphate</text>
        <dbReference type="Rhea" id="RHEA:20301"/>
        <dbReference type="Rhea" id="RHEA-COMP:9658"/>
        <dbReference type="Rhea" id="RHEA-COMP:9673"/>
        <dbReference type="ChEBI" id="CHEBI:30616"/>
        <dbReference type="ChEBI" id="CHEBI:32682"/>
        <dbReference type="ChEBI" id="CHEBI:33019"/>
        <dbReference type="ChEBI" id="CHEBI:78442"/>
        <dbReference type="ChEBI" id="CHEBI:78513"/>
        <dbReference type="ChEBI" id="CHEBI:456215"/>
        <dbReference type="EC" id="6.1.1.19"/>
    </reaction>
</comment>
<proteinExistence type="inferred from homology"/>
<feature type="short sequence motif" description="'HIGH' region" evidence="8">
    <location>
        <begin position="122"/>
        <end position="132"/>
    </location>
</feature>
<comment type="similarity">
    <text evidence="1 8 9">Belongs to the class-I aminoacyl-tRNA synthetase family.</text>
</comment>
<evidence type="ECO:0000256" key="9">
    <source>
        <dbReference type="RuleBase" id="RU363038"/>
    </source>
</evidence>
<organism evidence="12 13">
    <name type="scientific">Lederbergia graminis</name>
    <dbReference type="NCBI Taxonomy" id="735518"/>
    <lineage>
        <taxon>Bacteria</taxon>
        <taxon>Bacillati</taxon>
        <taxon>Bacillota</taxon>
        <taxon>Bacilli</taxon>
        <taxon>Bacillales</taxon>
        <taxon>Bacillaceae</taxon>
        <taxon>Lederbergia</taxon>
    </lineage>
</organism>
<keyword evidence="13" id="KW-1185">Reference proteome</keyword>
<evidence type="ECO:0000256" key="8">
    <source>
        <dbReference type="HAMAP-Rule" id="MF_00123"/>
    </source>
</evidence>
<dbReference type="Pfam" id="PF00750">
    <property type="entry name" value="tRNA-synt_1d"/>
    <property type="match status" value="1"/>
</dbReference>
<accession>A0ABW0LE98</accession>
<dbReference type="EMBL" id="JBHSMC010000003">
    <property type="protein sequence ID" value="MFC5464194.1"/>
    <property type="molecule type" value="Genomic_DNA"/>
</dbReference>
<dbReference type="CDD" id="cd00671">
    <property type="entry name" value="ArgRS_core"/>
    <property type="match status" value="1"/>
</dbReference>
<dbReference type="SMART" id="SM00836">
    <property type="entry name" value="DALR_1"/>
    <property type="match status" value="1"/>
</dbReference>
<dbReference type="InterPro" id="IPR008909">
    <property type="entry name" value="DALR_anticod-bd"/>
</dbReference>
<sequence>MNFKGEFVNVLYDALDGQLDKIKLKHMIEQPKFDYMGDMAFPCFELAKILRKSPQVIALEITERLNTPLFEKVEAVGGYVNVFLQKRAVSSIVINQILSQKEDYGRVNIGEEKVITIDFSSPNIAKPFSMGHLRSTVIGNALALISEKAGYQPIRINHLGDWGTQFGKLIVAYKKWGNEEQVKQQPIKELLKLYVKFHEEAEKLPTLDNEARNWFKKLEDADDEAISLWKWFRDESIKEFSKVYELLGIKFDSYHGEAFFNDKMDRVVTLLEDMKLLQESDGAQVVPIENMPPCLIKKTDGTTLYATRDLAAAMYRQETYHFAKSLYIVGNEQSLHFKQVFAVLDKMGYAWQEGMIHVPFGMILKDGKKMSTRKGKVVLLEEVLKDAIALALKDIKEKNPNLDHQEEVARQIGTGAVIFHDLKNYRQNDIEFSLEDMLKFEGETGPYVQYTHARAASLLIKGNYQARIENINIHDEAWPIISKLIAFPEIVQRAMEEYDPSQIAKYVIELARAFNKYYGSVRILDDNEQKQERLALVYSVKVVLNEGLRLLGIEAPEEM</sequence>
<dbReference type="Gene3D" id="3.30.1360.70">
    <property type="entry name" value="Arginyl tRNA synthetase N-terminal domain"/>
    <property type="match status" value="1"/>
</dbReference>
<keyword evidence="2 8" id="KW-0436">Ligase</keyword>
<feature type="domain" description="Arginyl tRNA synthetase N-terminal" evidence="11">
    <location>
        <begin position="5"/>
        <end position="84"/>
    </location>
</feature>
<evidence type="ECO:0000256" key="6">
    <source>
        <dbReference type="ARBA" id="ARBA00023146"/>
    </source>
</evidence>
<comment type="subcellular location">
    <subcellularLocation>
        <location evidence="8">Cytoplasm</location>
    </subcellularLocation>
</comment>
<dbReference type="Pfam" id="PF05746">
    <property type="entry name" value="DALR_1"/>
    <property type="match status" value="1"/>
</dbReference>
<dbReference type="EC" id="6.1.1.19" evidence="8"/>
<evidence type="ECO:0000256" key="5">
    <source>
        <dbReference type="ARBA" id="ARBA00022917"/>
    </source>
</evidence>
<keyword evidence="3 8" id="KW-0547">Nucleotide-binding</keyword>
<dbReference type="InterPro" id="IPR001278">
    <property type="entry name" value="Arg-tRNA-ligase"/>
</dbReference>
<dbReference type="Pfam" id="PF03485">
    <property type="entry name" value="Arg_tRNA_synt_N"/>
    <property type="match status" value="1"/>
</dbReference>
<evidence type="ECO:0000259" key="10">
    <source>
        <dbReference type="SMART" id="SM00836"/>
    </source>
</evidence>
<protein>
    <recommendedName>
        <fullName evidence="8">Arginine--tRNA ligase</fullName>
        <ecNumber evidence="8">6.1.1.19</ecNumber>
    </recommendedName>
    <alternativeName>
        <fullName evidence="8">Arginyl-tRNA synthetase</fullName>
        <shortName evidence="8">ArgRS</shortName>
    </alternativeName>
</protein>
<evidence type="ECO:0000256" key="7">
    <source>
        <dbReference type="ARBA" id="ARBA00049339"/>
    </source>
</evidence>